<evidence type="ECO:0000259" key="9">
    <source>
        <dbReference type="PROSITE" id="PS50850"/>
    </source>
</evidence>
<dbReference type="AlphaFoldDB" id="A0A7W7W1V3"/>
<comment type="caution">
    <text evidence="10">The sequence shown here is derived from an EMBL/GenBank/DDBJ whole genome shotgun (WGS) entry which is preliminary data.</text>
</comment>
<keyword evidence="6 8" id="KW-1133">Transmembrane helix</keyword>
<feature type="transmembrane region" description="Helical" evidence="8">
    <location>
        <begin position="352"/>
        <end position="371"/>
    </location>
</feature>
<dbReference type="GO" id="GO:0022857">
    <property type="term" value="F:transmembrane transporter activity"/>
    <property type="evidence" value="ECO:0007669"/>
    <property type="project" value="InterPro"/>
</dbReference>
<evidence type="ECO:0000313" key="10">
    <source>
        <dbReference type="EMBL" id="MBB4930045.1"/>
    </source>
</evidence>
<organism evidence="10 11">
    <name type="scientific">Lipingzhangella halophila</name>
    <dbReference type="NCBI Taxonomy" id="1783352"/>
    <lineage>
        <taxon>Bacteria</taxon>
        <taxon>Bacillati</taxon>
        <taxon>Actinomycetota</taxon>
        <taxon>Actinomycetes</taxon>
        <taxon>Streptosporangiales</taxon>
        <taxon>Nocardiopsidaceae</taxon>
        <taxon>Lipingzhangella</taxon>
    </lineage>
</organism>
<keyword evidence="4" id="KW-1003">Cell membrane</keyword>
<feature type="transmembrane region" description="Helical" evidence="8">
    <location>
        <begin position="21"/>
        <end position="46"/>
    </location>
</feature>
<feature type="transmembrane region" description="Helical" evidence="8">
    <location>
        <begin position="58"/>
        <end position="78"/>
    </location>
</feature>
<comment type="subcellular location">
    <subcellularLocation>
        <location evidence="1">Cell membrane</location>
        <topology evidence="1">Multi-pass membrane protein</topology>
    </subcellularLocation>
</comment>
<dbReference type="CDD" id="cd17324">
    <property type="entry name" value="MFS_NepI_like"/>
    <property type="match status" value="1"/>
</dbReference>
<feature type="transmembrane region" description="Helical" evidence="8">
    <location>
        <begin position="176"/>
        <end position="198"/>
    </location>
</feature>
<dbReference type="PANTHER" id="PTHR43271">
    <property type="entry name" value="BLL2771 PROTEIN"/>
    <property type="match status" value="1"/>
</dbReference>
<evidence type="ECO:0000256" key="7">
    <source>
        <dbReference type="ARBA" id="ARBA00023136"/>
    </source>
</evidence>
<evidence type="ECO:0000256" key="2">
    <source>
        <dbReference type="ARBA" id="ARBA00008335"/>
    </source>
</evidence>
<keyword evidence="5 8" id="KW-0812">Transmembrane</keyword>
<dbReference type="Pfam" id="PF07690">
    <property type="entry name" value="MFS_1"/>
    <property type="match status" value="2"/>
</dbReference>
<feature type="domain" description="Major facilitator superfamily (MFS) profile" evidence="9">
    <location>
        <begin position="24"/>
        <end position="409"/>
    </location>
</feature>
<dbReference type="GO" id="GO:0005886">
    <property type="term" value="C:plasma membrane"/>
    <property type="evidence" value="ECO:0007669"/>
    <property type="project" value="UniProtKB-SubCell"/>
</dbReference>
<feature type="transmembrane region" description="Helical" evidence="8">
    <location>
        <begin position="85"/>
        <end position="105"/>
    </location>
</feature>
<dbReference type="PANTHER" id="PTHR43271:SF1">
    <property type="entry name" value="INNER MEMBRANE TRANSPORT PROTEIN YNFM"/>
    <property type="match status" value="1"/>
</dbReference>
<evidence type="ECO:0000256" key="6">
    <source>
        <dbReference type="ARBA" id="ARBA00022989"/>
    </source>
</evidence>
<accession>A0A7W7W1V3</accession>
<feature type="transmembrane region" description="Helical" evidence="8">
    <location>
        <begin position="318"/>
        <end position="340"/>
    </location>
</feature>
<evidence type="ECO:0000256" key="8">
    <source>
        <dbReference type="SAM" id="Phobius"/>
    </source>
</evidence>
<dbReference type="Proteomes" id="UP000523007">
    <property type="component" value="Unassembled WGS sequence"/>
</dbReference>
<feature type="transmembrane region" description="Helical" evidence="8">
    <location>
        <begin position="377"/>
        <end position="400"/>
    </location>
</feature>
<feature type="transmembrane region" description="Helical" evidence="8">
    <location>
        <begin position="228"/>
        <end position="250"/>
    </location>
</feature>
<dbReference type="SUPFAM" id="SSF103473">
    <property type="entry name" value="MFS general substrate transporter"/>
    <property type="match status" value="1"/>
</dbReference>
<dbReference type="InterPro" id="IPR036259">
    <property type="entry name" value="MFS_trans_sf"/>
</dbReference>
<dbReference type="PROSITE" id="PS50850">
    <property type="entry name" value="MFS"/>
    <property type="match status" value="1"/>
</dbReference>
<dbReference type="Gene3D" id="1.20.1250.20">
    <property type="entry name" value="MFS general substrate transporter like domains"/>
    <property type="match status" value="1"/>
</dbReference>
<dbReference type="InterPro" id="IPR011701">
    <property type="entry name" value="MFS"/>
</dbReference>
<dbReference type="EMBL" id="JACHJT010000001">
    <property type="protein sequence ID" value="MBB4930045.1"/>
    <property type="molecule type" value="Genomic_DNA"/>
</dbReference>
<protein>
    <submittedName>
        <fullName evidence="10">YNFM family putative membrane transporter</fullName>
    </submittedName>
</protein>
<gene>
    <name evidence="10" type="ORF">F4561_000865</name>
</gene>
<keyword evidence="11" id="KW-1185">Reference proteome</keyword>
<comment type="similarity">
    <text evidence="2">Belongs to the major facilitator superfamily.</text>
</comment>
<dbReference type="InterPro" id="IPR020846">
    <property type="entry name" value="MFS_dom"/>
</dbReference>
<name>A0A7W7W1V3_9ACTN</name>
<evidence type="ECO:0000256" key="4">
    <source>
        <dbReference type="ARBA" id="ARBA00022475"/>
    </source>
</evidence>
<evidence type="ECO:0000256" key="3">
    <source>
        <dbReference type="ARBA" id="ARBA00022448"/>
    </source>
</evidence>
<feature type="transmembrane region" description="Helical" evidence="8">
    <location>
        <begin position="262"/>
        <end position="283"/>
    </location>
</feature>
<evidence type="ECO:0000256" key="1">
    <source>
        <dbReference type="ARBA" id="ARBA00004651"/>
    </source>
</evidence>
<keyword evidence="7 8" id="KW-0472">Membrane</keyword>
<feature type="transmembrane region" description="Helical" evidence="8">
    <location>
        <begin position="111"/>
        <end position="137"/>
    </location>
</feature>
<keyword evidence="3" id="KW-0813">Transport</keyword>
<evidence type="ECO:0000313" key="11">
    <source>
        <dbReference type="Proteomes" id="UP000523007"/>
    </source>
</evidence>
<sequence length="419" mass="43321">MDHSLTREHGGTGHSLGSRGYWRVMVAMTAAGIGTFAQLYAVQAVLPGLADTFDSSAAFAALSVSFATGGLAAFTLVWSGVADRFGRVTVMATALTISTALGLAAPFSPDMWVLLVVRAAQGATLGGVPAVAMAYLAEEIDSGHLARVAGVYIAGNAVGGMSGRLVAGLVADIGGWRWGVGADSLLALVALLVFLAAVPRPQGFVPKRRREGGPGLARRVVRSFADPGLVALYCQALFLMGAFVTVYNYLGFRMTGEPFGLSQTVVAFLFAAYLAGIVASTTVGRVIERAGRHPVLLASVAGMVLSVAALLVPSLVVVALALLAFTFSFFAAHTTASAWIGHRAADTRAQAAALYTLAYYGGSSVLGWLGGVVYDHFGWTALSGYVVLLCAVAALAGLGLRVRRPPEHKLNKRGTAAST</sequence>
<feature type="transmembrane region" description="Helical" evidence="8">
    <location>
        <begin position="295"/>
        <end position="312"/>
    </location>
</feature>
<feature type="transmembrane region" description="Helical" evidence="8">
    <location>
        <begin position="149"/>
        <end position="170"/>
    </location>
</feature>
<proteinExistence type="inferred from homology"/>
<reference evidence="10 11" key="1">
    <citation type="submission" date="2020-08" db="EMBL/GenBank/DDBJ databases">
        <title>Sequencing the genomes of 1000 actinobacteria strains.</title>
        <authorList>
            <person name="Klenk H.-P."/>
        </authorList>
    </citation>
    <scope>NUCLEOTIDE SEQUENCE [LARGE SCALE GENOMIC DNA]</scope>
    <source>
        <strain evidence="10 11">DSM 102030</strain>
    </source>
</reference>
<evidence type="ECO:0000256" key="5">
    <source>
        <dbReference type="ARBA" id="ARBA00022692"/>
    </source>
</evidence>